<evidence type="ECO:0000256" key="1">
    <source>
        <dbReference type="ARBA" id="ARBA00022737"/>
    </source>
</evidence>
<comment type="caution">
    <text evidence="3">The sequence shown here is derived from an EMBL/GenBank/DDBJ whole genome shotgun (WGS) entry which is preliminary data.</text>
</comment>
<keyword evidence="2" id="KW-0802">TPR repeat</keyword>
<keyword evidence="1" id="KW-0677">Repeat</keyword>
<proteinExistence type="predicted"/>
<name>A0A7J7P5J0_9MAGN</name>
<keyword evidence="4" id="KW-1185">Reference proteome</keyword>
<evidence type="ECO:0000313" key="4">
    <source>
        <dbReference type="Proteomes" id="UP000541444"/>
    </source>
</evidence>
<evidence type="ECO:0000313" key="3">
    <source>
        <dbReference type="EMBL" id="KAF6174691.1"/>
    </source>
</evidence>
<dbReference type="SUPFAM" id="SSF48452">
    <property type="entry name" value="TPR-like"/>
    <property type="match status" value="1"/>
</dbReference>
<dbReference type="InterPro" id="IPR011990">
    <property type="entry name" value="TPR-like_helical_dom_sf"/>
</dbReference>
<dbReference type="PANTHER" id="PTHR22904">
    <property type="entry name" value="TPR REPEAT CONTAINING PROTEIN"/>
    <property type="match status" value="1"/>
</dbReference>
<organism evidence="3 4">
    <name type="scientific">Kingdonia uniflora</name>
    <dbReference type="NCBI Taxonomy" id="39325"/>
    <lineage>
        <taxon>Eukaryota</taxon>
        <taxon>Viridiplantae</taxon>
        <taxon>Streptophyta</taxon>
        <taxon>Embryophyta</taxon>
        <taxon>Tracheophyta</taxon>
        <taxon>Spermatophyta</taxon>
        <taxon>Magnoliopsida</taxon>
        <taxon>Ranunculales</taxon>
        <taxon>Circaeasteraceae</taxon>
        <taxon>Kingdonia</taxon>
    </lineage>
</organism>
<accession>A0A7J7P5J0</accession>
<gene>
    <name evidence="3" type="ORF">GIB67_008746</name>
</gene>
<reference evidence="3 4" key="1">
    <citation type="journal article" date="2020" name="IScience">
        <title>Genome Sequencing of the Endangered Kingdonia uniflora (Circaeasteraceae, Ranunculales) Reveals Potential Mechanisms of Evolutionary Specialization.</title>
        <authorList>
            <person name="Sun Y."/>
            <person name="Deng T."/>
            <person name="Zhang A."/>
            <person name="Moore M.J."/>
            <person name="Landis J.B."/>
            <person name="Lin N."/>
            <person name="Zhang H."/>
            <person name="Zhang X."/>
            <person name="Huang J."/>
            <person name="Zhang X."/>
            <person name="Sun H."/>
            <person name="Wang H."/>
        </authorList>
    </citation>
    <scope>NUCLEOTIDE SEQUENCE [LARGE SCALE GENOMIC DNA]</scope>
    <source>
        <strain evidence="3">TB1705</strain>
        <tissue evidence="3">Leaf</tissue>
    </source>
</reference>
<dbReference type="AlphaFoldDB" id="A0A7J7P5J0"/>
<evidence type="ECO:0000256" key="2">
    <source>
        <dbReference type="ARBA" id="ARBA00022803"/>
    </source>
</evidence>
<protein>
    <submittedName>
        <fullName evidence="3">Uncharacterized protein</fullName>
    </submittedName>
</protein>
<dbReference type="Gene3D" id="1.25.40.10">
    <property type="entry name" value="Tetratricopeptide repeat domain"/>
    <property type="match status" value="1"/>
</dbReference>
<dbReference type="OrthoDB" id="1745898at2759"/>
<sequence>MLDEAISAYSKGLELDPGNEGLKSGIVDAKSGLVWRRCRRLRSRVEKKLSLYLKDQRMHVFGVLLNINLRNTNASGGTKMKREWRAAVYLEMEKYEECIVDCDSAVERGRELRSDFKMIARALTIKGTALVKMAKCSKDFEPAIETFQKALTEHRNPDTLKRLNDAEKSKKELKQQEYFEPNIADQECEKGLSRVWRVGYNSLKIQFIPKPTPEPDPDAGHEIQTEVFTSSITEEIIAGKRLSRPLSVVQWVMPNQALAGAMVAIENPICGFAGSTIGRETATERVLIRDKGGTITLFGTQGTPPIEALVAIPSGLINPVIAVASLELMKKIERGGEAKFISIDWSPLNGVLAGNMVEINTKISRVKVICCERERHRSLERRRESM</sequence>
<dbReference type="Proteomes" id="UP000541444">
    <property type="component" value="Unassembled WGS sequence"/>
</dbReference>
<dbReference type="GO" id="GO:0051879">
    <property type="term" value="F:Hsp90 protein binding"/>
    <property type="evidence" value="ECO:0007669"/>
    <property type="project" value="TreeGrafter"/>
</dbReference>
<dbReference type="EMBL" id="JACGCM010000250">
    <property type="protein sequence ID" value="KAF6174691.1"/>
    <property type="molecule type" value="Genomic_DNA"/>
</dbReference>
<dbReference type="PANTHER" id="PTHR22904:SF533">
    <property type="entry name" value="HSP70-HSP90 ORGANIZING PROTEIN 3"/>
    <property type="match status" value="1"/>
</dbReference>